<dbReference type="Pfam" id="PF00149">
    <property type="entry name" value="Metallophos"/>
    <property type="match status" value="1"/>
</dbReference>
<protein>
    <submittedName>
        <fullName evidence="2">Metallophosphoesterase, calcineurin superfamily</fullName>
    </submittedName>
</protein>
<name>A0A8S5VDC7_9CAUD</name>
<proteinExistence type="predicted"/>
<accession>A0A8S5VDC7</accession>
<dbReference type="SUPFAM" id="SSF56300">
    <property type="entry name" value="Metallo-dependent phosphatases"/>
    <property type="match status" value="1"/>
</dbReference>
<dbReference type="InterPro" id="IPR004843">
    <property type="entry name" value="Calcineurin-like_PHP"/>
</dbReference>
<dbReference type="InterPro" id="IPR029052">
    <property type="entry name" value="Metallo-depent_PP-like"/>
</dbReference>
<dbReference type="GO" id="GO:0016787">
    <property type="term" value="F:hydrolase activity"/>
    <property type="evidence" value="ECO:0007669"/>
    <property type="project" value="InterPro"/>
</dbReference>
<evidence type="ECO:0000313" key="2">
    <source>
        <dbReference type="EMBL" id="DAG04785.1"/>
    </source>
</evidence>
<sequence length="333" mass="38087">MPMGCYNKRPEETSDDFFVRIGNAVLARELTWDGASKVLNDELGKNFGECAYRKRFKAFRAGMQYQESLSNRDVGTCILSISDLHIPFQKPIDTFSEYAGKIDILQVNGDLVDCSSISRFLKVYRKSPMEEILIARQYMIDLIEMLQPKKVVINYGNHDLRFQSYLAKNLDTDLLELMPKTSLELIFVDGFNHYNKELHTKVHYDPLIDVFNGTGIEIVYNDTYFSQIGDTVFVHPLTYSSGLLKTAEKAFRYFRDNGFKDINAVVLAHTHKCGHYDIGDGAVVYEQGCCCESSKMQYAEGKLTTSQREGFIVVYQDKDGKLIESKTRIVRLN</sequence>
<dbReference type="EMBL" id="BK016245">
    <property type="protein sequence ID" value="DAG04785.1"/>
    <property type="molecule type" value="Genomic_DNA"/>
</dbReference>
<organism evidence="2">
    <name type="scientific">Siphoviridae sp. ctGa111</name>
    <dbReference type="NCBI Taxonomy" id="2825413"/>
    <lineage>
        <taxon>Viruses</taxon>
        <taxon>Duplodnaviria</taxon>
        <taxon>Heunggongvirae</taxon>
        <taxon>Uroviricota</taxon>
        <taxon>Caudoviricetes</taxon>
    </lineage>
</organism>
<dbReference type="Gene3D" id="3.60.21.10">
    <property type="match status" value="1"/>
</dbReference>
<evidence type="ECO:0000259" key="1">
    <source>
        <dbReference type="Pfam" id="PF00149"/>
    </source>
</evidence>
<feature type="domain" description="Calcineurin-like phosphoesterase" evidence="1">
    <location>
        <begin position="78"/>
        <end position="273"/>
    </location>
</feature>
<reference evidence="2" key="1">
    <citation type="journal article" date="2021" name="Proc. Natl. Acad. Sci. U.S.A.">
        <title>A Catalog of Tens of Thousands of Viruses from Human Metagenomes Reveals Hidden Associations with Chronic Diseases.</title>
        <authorList>
            <person name="Tisza M.J."/>
            <person name="Buck C.B."/>
        </authorList>
    </citation>
    <scope>NUCLEOTIDE SEQUENCE</scope>
    <source>
        <strain evidence="2">CtGa111</strain>
    </source>
</reference>